<organism evidence="1 2">
    <name type="scientific">Novosphingobium marinum</name>
    <dbReference type="NCBI Taxonomy" id="1514948"/>
    <lineage>
        <taxon>Bacteria</taxon>
        <taxon>Pseudomonadati</taxon>
        <taxon>Pseudomonadota</taxon>
        <taxon>Alphaproteobacteria</taxon>
        <taxon>Sphingomonadales</taxon>
        <taxon>Sphingomonadaceae</taxon>
        <taxon>Novosphingobium</taxon>
    </lineage>
</organism>
<dbReference type="RefSeq" id="WP_179407769.1">
    <property type="nucleotide sequence ID" value="NZ_BMGF01000003.1"/>
</dbReference>
<dbReference type="Proteomes" id="UP000522081">
    <property type="component" value="Unassembled WGS sequence"/>
</dbReference>
<protein>
    <submittedName>
        <fullName evidence="1">Uncharacterized protein</fullName>
    </submittedName>
</protein>
<reference evidence="1 2" key="1">
    <citation type="submission" date="2020-07" db="EMBL/GenBank/DDBJ databases">
        <title>Genomic Encyclopedia of Type Strains, Phase IV (KMG-IV): sequencing the most valuable type-strain genomes for metagenomic binning, comparative biology and taxonomic classification.</title>
        <authorList>
            <person name="Goeker M."/>
        </authorList>
    </citation>
    <scope>NUCLEOTIDE SEQUENCE [LARGE SCALE GENOMIC DNA]</scope>
    <source>
        <strain evidence="1 2">DSM 29043</strain>
    </source>
</reference>
<keyword evidence="2" id="KW-1185">Reference proteome</keyword>
<evidence type="ECO:0000313" key="2">
    <source>
        <dbReference type="Proteomes" id="UP000522081"/>
    </source>
</evidence>
<sequence>MLILCDEAPMLENEDGQLILRVPSGGTELLLSMTPYQANAMAQRSMRIMRSFMHSTTYGRPAGDVLAFPRHKKGGQ</sequence>
<dbReference type="AlphaFoldDB" id="A0A7Y9XWN3"/>
<dbReference type="EMBL" id="JACBZF010000003">
    <property type="protein sequence ID" value="NYH95954.1"/>
    <property type="molecule type" value="Genomic_DNA"/>
</dbReference>
<accession>A0A7Y9XWN3</accession>
<proteinExistence type="predicted"/>
<comment type="caution">
    <text evidence="1">The sequence shown here is derived from an EMBL/GenBank/DDBJ whole genome shotgun (WGS) entry which is preliminary data.</text>
</comment>
<evidence type="ECO:0000313" key="1">
    <source>
        <dbReference type="EMBL" id="NYH95954.1"/>
    </source>
</evidence>
<gene>
    <name evidence="1" type="ORF">FHS75_002283</name>
</gene>
<name>A0A7Y9XWN3_9SPHN</name>